<dbReference type="GeneID" id="104582996"/>
<dbReference type="GO" id="GO:0008270">
    <property type="term" value="F:zinc ion binding"/>
    <property type="evidence" value="ECO:0007669"/>
    <property type="project" value="UniProtKB-KW"/>
</dbReference>
<reference evidence="13 14" key="1">
    <citation type="journal article" date="2010" name="Nature">
        <title>Genome sequencing and analysis of the model grass Brachypodium distachyon.</title>
        <authorList>
            <consortium name="International Brachypodium Initiative"/>
        </authorList>
    </citation>
    <scope>NUCLEOTIDE SEQUENCE [LARGE SCALE GENOMIC DNA]</scope>
    <source>
        <strain evidence="13 14">Bd21</strain>
    </source>
</reference>
<keyword evidence="7 11" id="KW-0863">Zinc-finger</keyword>
<evidence type="ECO:0000256" key="6">
    <source>
        <dbReference type="ARBA" id="ARBA00022723"/>
    </source>
</evidence>
<dbReference type="InterPro" id="IPR013010">
    <property type="entry name" value="Znf_SIAH"/>
</dbReference>
<dbReference type="RefSeq" id="XP_010232939.1">
    <property type="nucleotide sequence ID" value="XM_010234637.1"/>
</dbReference>
<keyword evidence="15" id="KW-1185">Reference proteome</keyword>
<dbReference type="GO" id="GO:0061630">
    <property type="term" value="F:ubiquitin protein ligase activity"/>
    <property type="evidence" value="ECO:0000318"/>
    <property type="project" value="GO_Central"/>
</dbReference>
<keyword evidence="5" id="KW-0808">Transferase</keyword>
<name>A0A0Q3MDQ1_BRADI</name>
<evidence type="ECO:0000256" key="5">
    <source>
        <dbReference type="ARBA" id="ARBA00022679"/>
    </source>
</evidence>
<keyword evidence="8" id="KW-0833">Ubl conjugation pathway</keyword>
<dbReference type="UniPathway" id="UPA00143"/>
<sequence length="273" mass="29621">MRKQAAAEAAGSSGKKAKQAEVVKTVSPKTMVAIDPKLLQCGVCSGLLVPPIFQCTKGHITCSKCCPVVNNGCSLCKGLEDATRCHAMERLLGDLTVPCSFRARGCTEMILYSETLAHAQSCLYAPCYCPIAGCGIYAGRPSLHDHIMQDHPMLRYMVVPGVASALTMYHGDPACLVSLSSDGEMFLIVVTDDRSALAPGQSLSVIHLARKVVTRYYRIEVRTKAGLLLLYSEAQDVRRLMRAYEPTSSLFVSDAMWGPKDSPVRVDINIHPV</sequence>
<evidence type="ECO:0000313" key="13">
    <source>
        <dbReference type="EMBL" id="KQK02470.1"/>
    </source>
</evidence>
<gene>
    <name evidence="14" type="primary">LOC104582996</name>
    <name evidence="13" type="ORF">BRADI_2g01666v3</name>
</gene>
<protein>
    <recommendedName>
        <fullName evidence="4">RING-type E3 ubiquitin transferase</fullName>
        <ecNumber evidence="4">2.3.2.27</ecNumber>
    </recommendedName>
</protein>
<evidence type="ECO:0000256" key="2">
    <source>
        <dbReference type="ARBA" id="ARBA00004906"/>
    </source>
</evidence>
<dbReference type="KEGG" id="bdi:104582996"/>
<evidence type="ECO:0000256" key="8">
    <source>
        <dbReference type="ARBA" id="ARBA00022786"/>
    </source>
</evidence>
<evidence type="ECO:0000256" key="1">
    <source>
        <dbReference type="ARBA" id="ARBA00000900"/>
    </source>
</evidence>
<reference evidence="14" key="3">
    <citation type="submission" date="2018-08" db="UniProtKB">
        <authorList>
            <consortium name="EnsemblPlants"/>
        </authorList>
    </citation>
    <scope>IDENTIFICATION</scope>
    <source>
        <strain evidence="14">cv. Bd21</strain>
    </source>
</reference>
<dbReference type="EnsemblPlants" id="KQK02470">
    <property type="protein sequence ID" value="KQK02470"/>
    <property type="gene ID" value="BRADI_2g01666v3"/>
</dbReference>
<comment type="catalytic activity">
    <reaction evidence="1">
        <text>S-ubiquitinyl-[E2 ubiquitin-conjugating enzyme]-L-cysteine + [acceptor protein]-L-lysine = [E2 ubiquitin-conjugating enzyme]-L-cysteine + N(6)-ubiquitinyl-[acceptor protein]-L-lysine.</text>
        <dbReference type="EC" id="2.3.2.27"/>
    </reaction>
</comment>
<comment type="similarity">
    <text evidence="3">Belongs to the SINA (Seven in absentia) family.</text>
</comment>
<accession>A0A0Q3MDQ1</accession>
<keyword evidence="6" id="KW-0479">Metal-binding</keyword>
<dbReference type="InterPro" id="IPR049548">
    <property type="entry name" value="Sina-like_RING"/>
</dbReference>
<dbReference type="PANTHER" id="PTHR46632:SF16">
    <property type="entry name" value="E3 UBIQUITIN-PROTEIN LIGASE SINA-LIKE 10"/>
    <property type="match status" value="1"/>
</dbReference>
<dbReference type="EC" id="2.3.2.27" evidence="4"/>
<evidence type="ECO:0000256" key="7">
    <source>
        <dbReference type="ARBA" id="ARBA00022771"/>
    </source>
</evidence>
<dbReference type="PANTHER" id="PTHR46632">
    <property type="entry name" value="E3 UBIQUITIN-PROTEIN LIGASE SINA-LIKE 4"/>
    <property type="match status" value="1"/>
</dbReference>
<dbReference type="FunCoup" id="A0A0Q3MDQ1">
    <property type="interactions" value="71"/>
</dbReference>
<organism evidence="13">
    <name type="scientific">Brachypodium distachyon</name>
    <name type="common">Purple false brome</name>
    <name type="synonym">Trachynia distachya</name>
    <dbReference type="NCBI Taxonomy" id="15368"/>
    <lineage>
        <taxon>Eukaryota</taxon>
        <taxon>Viridiplantae</taxon>
        <taxon>Streptophyta</taxon>
        <taxon>Embryophyta</taxon>
        <taxon>Tracheophyta</taxon>
        <taxon>Spermatophyta</taxon>
        <taxon>Magnoliopsida</taxon>
        <taxon>Liliopsida</taxon>
        <taxon>Poales</taxon>
        <taxon>Poaceae</taxon>
        <taxon>BOP clade</taxon>
        <taxon>Pooideae</taxon>
        <taxon>Stipodae</taxon>
        <taxon>Brachypodieae</taxon>
        <taxon>Brachypodium</taxon>
    </lineage>
</organism>
<comment type="function">
    <text evidence="10">E3 ubiquitin-protein ligase that mediates ubiquitination and subsequent proteasomal degradation of target proteins. E3 ubiquitin ligases accept ubiquitin from an E2 ubiquitin-conjugating enzyme in the form of a thioester and then directly transfers the ubiquitin to targeted substrates. It probably triggers the ubiquitin-mediated degradation of different substrates.</text>
</comment>
<dbReference type="Pfam" id="PF21362">
    <property type="entry name" value="Sina_RING"/>
    <property type="match status" value="1"/>
</dbReference>
<evidence type="ECO:0000256" key="10">
    <source>
        <dbReference type="ARBA" id="ARBA00024004"/>
    </source>
</evidence>
<keyword evidence="9" id="KW-0862">Zinc</keyword>
<dbReference type="InterPro" id="IPR044286">
    <property type="entry name" value="SINL_plant"/>
</dbReference>
<dbReference type="Gramene" id="KQK02470">
    <property type="protein sequence ID" value="KQK02470"/>
    <property type="gene ID" value="BRADI_2g01666v3"/>
</dbReference>
<dbReference type="Pfam" id="PF21361">
    <property type="entry name" value="Sina_ZnF"/>
    <property type="match status" value="1"/>
</dbReference>
<dbReference type="PROSITE" id="PS51081">
    <property type="entry name" value="ZF_SIAH"/>
    <property type="match status" value="1"/>
</dbReference>
<evidence type="ECO:0000256" key="3">
    <source>
        <dbReference type="ARBA" id="ARBA00009119"/>
    </source>
</evidence>
<proteinExistence type="inferred from homology"/>
<evidence type="ECO:0000256" key="11">
    <source>
        <dbReference type="PROSITE-ProRule" id="PRU00455"/>
    </source>
</evidence>
<dbReference type="Proteomes" id="UP000008810">
    <property type="component" value="Chromosome 2"/>
</dbReference>
<comment type="pathway">
    <text evidence="2">Protein modification; protein ubiquitination.</text>
</comment>
<evidence type="ECO:0000256" key="4">
    <source>
        <dbReference type="ARBA" id="ARBA00012483"/>
    </source>
</evidence>
<dbReference type="STRING" id="15368.A0A0Q3MDQ1"/>
<evidence type="ECO:0000313" key="15">
    <source>
        <dbReference type="Proteomes" id="UP000008810"/>
    </source>
</evidence>
<dbReference type="OrthoDB" id="4788989at2759"/>
<evidence type="ECO:0000259" key="12">
    <source>
        <dbReference type="PROSITE" id="PS51081"/>
    </source>
</evidence>
<evidence type="ECO:0000256" key="9">
    <source>
        <dbReference type="ARBA" id="ARBA00022833"/>
    </source>
</evidence>
<dbReference type="Gene3D" id="3.30.40.10">
    <property type="entry name" value="Zinc/RING finger domain, C3HC4 (zinc finger)"/>
    <property type="match status" value="1"/>
</dbReference>
<feature type="domain" description="SIAH-type" evidence="12">
    <location>
        <begin position="94"/>
        <end position="152"/>
    </location>
</feature>
<dbReference type="InterPro" id="IPR013083">
    <property type="entry name" value="Znf_RING/FYVE/PHD"/>
</dbReference>
<dbReference type="GO" id="GO:0005737">
    <property type="term" value="C:cytoplasm"/>
    <property type="evidence" value="ECO:0000318"/>
    <property type="project" value="GO_Central"/>
</dbReference>
<dbReference type="GO" id="GO:0016567">
    <property type="term" value="P:protein ubiquitination"/>
    <property type="evidence" value="ECO:0007669"/>
    <property type="project" value="UniProtKB-UniPathway"/>
</dbReference>
<dbReference type="AlphaFoldDB" id="A0A0Q3MDQ1"/>
<dbReference type="SUPFAM" id="SSF49599">
    <property type="entry name" value="TRAF domain-like"/>
    <property type="match status" value="1"/>
</dbReference>
<dbReference type="EMBL" id="CM000881">
    <property type="protein sequence ID" value="KQK02470.1"/>
    <property type="molecule type" value="Genomic_DNA"/>
</dbReference>
<reference evidence="13" key="2">
    <citation type="submission" date="2017-06" db="EMBL/GenBank/DDBJ databases">
        <title>WGS assembly of Brachypodium distachyon.</title>
        <authorList>
            <consortium name="The International Brachypodium Initiative"/>
            <person name="Lucas S."/>
            <person name="Harmon-Smith M."/>
            <person name="Lail K."/>
            <person name="Tice H."/>
            <person name="Grimwood J."/>
            <person name="Bruce D."/>
            <person name="Barry K."/>
            <person name="Shu S."/>
            <person name="Lindquist E."/>
            <person name="Wang M."/>
            <person name="Pitluck S."/>
            <person name="Vogel J.P."/>
            <person name="Garvin D.F."/>
            <person name="Mockler T.C."/>
            <person name="Schmutz J."/>
            <person name="Rokhsar D."/>
            <person name="Bevan M.W."/>
        </authorList>
    </citation>
    <scope>NUCLEOTIDE SEQUENCE</scope>
    <source>
        <strain evidence="13">Bd21</strain>
    </source>
</reference>
<evidence type="ECO:0000313" key="14">
    <source>
        <dbReference type="EnsemblPlants" id="KQK02470"/>
    </source>
</evidence>